<dbReference type="InterPro" id="IPR001611">
    <property type="entry name" value="Leu-rich_rpt"/>
</dbReference>
<dbReference type="OMA" id="CENAAKD"/>
<keyword evidence="4 11" id="KW-0812">Transmembrane</keyword>
<keyword evidence="9" id="KW-0325">Glycoprotein</keyword>
<evidence type="ECO:0000256" key="6">
    <source>
        <dbReference type="ARBA" id="ARBA00022737"/>
    </source>
</evidence>
<dbReference type="InterPro" id="IPR011009">
    <property type="entry name" value="Kinase-like_dom_sf"/>
</dbReference>
<dbReference type="SMR" id="A0A1D6LEP8"/>
<dbReference type="FunFam" id="3.80.10.10:FF:002500">
    <property type="entry name" value="Leucine Rich Repeat family protein, expressed"/>
    <property type="match status" value="1"/>
</dbReference>
<keyword evidence="6" id="KW-0677">Repeat</keyword>
<keyword evidence="12" id="KW-0418">Kinase</keyword>
<gene>
    <name evidence="12" type="ORF">ZEAMMB73_Zm00001d035143</name>
</gene>
<dbReference type="STRING" id="4577.A0A1D6LEP8"/>
<evidence type="ECO:0000256" key="5">
    <source>
        <dbReference type="ARBA" id="ARBA00022729"/>
    </source>
</evidence>
<dbReference type="ExpressionAtlas" id="A0A1D6LEP8">
    <property type="expression patterns" value="baseline and differential"/>
</dbReference>
<dbReference type="InterPro" id="IPR055414">
    <property type="entry name" value="LRR_R13L4/SHOC2-like"/>
</dbReference>
<dbReference type="SMART" id="SM00369">
    <property type="entry name" value="LRR_TYP"/>
    <property type="match status" value="9"/>
</dbReference>
<dbReference type="SUPFAM" id="SSF52058">
    <property type="entry name" value="L domain-like"/>
    <property type="match status" value="1"/>
</dbReference>
<dbReference type="SUPFAM" id="SSF56112">
    <property type="entry name" value="Protein kinase-like (PK-like)"/>
    <property type="match status" value="1"/>
</dbReference>
<dbReference type="GO" id="GO:0005524">
    <property type="term" value="F:ATP binding"/>
    <property type="evidence" value="ECO:0007669"/>
    <property type="project" value="InterPro"/>
</dbReference>
<dbReference type="GO" id="GO:0016020">
    <property type="term" value="C:membrane"/>
    <property type="evidence" value="ECO:0007669"/>
    <property type="project" value="UniProtKB-SubCell"/>
</dbReference>
<dbReference type="eggNOG" id="ENOG502QPYS">
    <property type="taxonomic scope" value="Eukaryota"/>
</dbReference>
<comment type="similarity">
    <text evidence="2">Belongs to the protein kinase superfamily. Ser/Thr protein kinase family.</text>
</comment>
<dbReference type="FunFam" id="3.80.10.10:FF:001683">
    <property type="entry name" value="Putative leucine-rich repeat receptor-like protein kinase family protein"/>
    <property type="match status" value="1"/>
</dbReference>
<keyword evidence="5" id="KW-0732">Signal</keyword>
<sequence length="1128" mass="121641">MGGPPRPRCQGAAPRAVGAGGCRAEAGQPRPRRAAPGAGAPREGRVREVAASSPAGGRRKTPAGERDGGGAEAGQPRPRRAAPGAVSGDRRALLAIKLELSDPVGWLSSWNSTSSDFCHWTGVTCTRRRHPGRVASLDISSRQLSGTISPAIGNLTFLRKLNLGSNMLDGEVVFGQVKKVPHFFQNSNKFSDMLLIFQNLLQPINIMIKCPGIATTNQYVSNTCHLERHVRFLLVAWPATLQVVPELLGVILVFSCWNNPLGNRLAEVGSLAHLSLGVNQLEGEIPAGLGLLSQLRTLYIHYNNLVGSIPPSLGNLTLLQILDVLENKLVGSIPVSLSHLDRLVDFEVGRNNLSGTIPPLLFNKSSLLYLGVASNKLHGSLPADAGTNLPGVKKLLLGNNRLSGTLPSSLGNATMVEILGLGLNRFQGRVAPEIGKLCPFNVEMSANELQAEDEQGWEFFTLFTNCTRLQLIDLPLNRLGGVLPTSITNFSTQIQWLSIAANGISGVVPSGLGNLINLSNLDMGENDLHGVIPEDIAKLTNLQVLLLANNQFSGNIPSSFGNLTQLQLFSLSNNSLDGPIPRSLGNLKNLPSLDLSSNLLTGFIPTEIFGLPSLTDYLLLSDNYLSGVIPAQVGSLKNIQTLNLSKNNFSGEIPAAIGGCVSLVWLGLADNSFTGSIPNSFGNLRGLNTLNLSRNSLSGTIPQELGNITGLQELFLAHNHLSGMIPKVLESISNLVELDLSFNILDGEVPTRGVFANMTGFSMAGNHGLCGGIRELELPPCQDMPQKRWHRGLLRIVLPIAGTAICISLLLFVLFLLKWKVTSEKTKTDSFIGLTDKYPRVSYLELFEATDGFAPTNLQSGSSRSFLAECEALRQVKHRNLIDIITCCSSVDTRGNDFQALVFEFMPNYSLDRWLHQQTDEQLHKLNLIQLLNIAVDVADAIDYLHNNSRPSVIHCDLKPNNILLDSDWTAYVADFGLSKLIGESMNISGSYSGSSIGIRGTVGYVAPEYGGGGHVSTAGDAYSFGVTLLEMFTGRAPTDDMFIDGLSLHLFAEMALPDKLTEIVDAVLLEVQPYENTANYDKILACLASVVRVGISCSKQTPSERMSMKDAAIELHGIRDVVKENYV</sequence>
<evidence type="ECO:0000256" key="2">
    <source>
        <dbReference type="ARBA" id="ARBA00008684"/>
    </source>
</evidence>
<dbReference type="InterPro" id="IPR001245">
    <property type="entry name" value="Ser-Thr/Tyr_kinase_cat_dom"/>
</dbReference>
<name>A0A1D6LEP8_MAIZE</name>
<keyword evidence="8 11" id="KW-0472">Membrane</keyword>
<dbReference type="Pfam" id="PF13855">
    <property type="entry name" value="LRR_8"/>
    <property type="match status" value="1"/>
</dbReference>
<evidence type="ECO:0000256" key="1">
    <source>
        <dbReference type="ARBA" id="ARBA00004167"/>
    </source>
</evidence>
<evidence type="ECO:0000256" key="8">
    <source>
        <dbReference type="ARBA" id="ARBA00023136"/>
    </source>
</evidence>
<dbReference type="PROSITE" id="PS00108">
    <property type="entry name" value="PROTEIN_KINASE_ST"/>
    <property type="match status" value="1"/>
</dbReference>
<protein>
    <submittedName>
        <fullName evidence="12">LRR receptor-like serine/threonine-protein kinase EFR</fullName>
    </submittedName>
</protein>
<evidence type="ECO:0000256" key="4">
    <source>
        <dbReference type="ARBA" id="ARBA00022692"/>
    </source>
</evidence>
<evidence type="ECO:0000256" key="11">
    <source>
        <dbReference type="SAM" id="Phobius"/>
    </source>
</evidence>
<proteinExistence type="inferred from homology"/>
<dbReference type="InterPro" id="IPR000719">
    <property type="entry name" value="Prot_kinase_dom"/>
</dbReference>
<keyword evidence="12" id="KW-0675">Receptor</keyword>
<dbReference type="Pfam" id="PF23598">
    <property type="entry name" value="LRR_14"/>
    <property type="match status" value="1"/>
</dbReference>
<evidence type="ECO:0000256" key="9">
    <source>
        <dbReference type="ARBA" id="ARBA00023180"/>
    </source>
</evidence>
<dbReference type="InterPro" id="IPR032675">
    <property type="entry name" value="LRR_dom_sf"/>
</dbReference>
<dbReference type="Pfam" id="PF07714">
    <property type="entry name" value="PK_Tyr_Ser-Thr"/>
    <property type="match status" value="1"/>
</dbReference>
<organism evidence="12">
    <name type="scientific">Zea mays</name>
    <name type="common">Maize</name>
    <dbReference type="NCBI Taxonomy" id="4577"/>
    <lineage>
        <taxon>Eukaryota</taxon>
        <taxon>Viridiplantae</taxon>
        <taxon>Streptophyta</taxon>
        <taxon>Embryophyta</taxon>
        <taxon>Tracheophyta</taxon>
        <taxon>Spermatophyta</taxon>
        <taxon>Magnoliopsida</taxon>
        <taxon>Liliopsida</taxon>
        <taxon>Poales</taxon>
        <taxon>Poaceae</taxon>
        <taxon>PACMAD clade</taxon>
        <taxon>Panicoideae</taxon>
        <taxon>Andropogonodae</taxon>
        <taxon>Andropogoneae</taxon>
        <taxon>Tripsacinae</taxon>
        <taxon>Zea</taxon>
    </lineage>
</organism>
<dbReference type="GO" id="GO:0009791">
    <property type="term" value="P:post-embryonic development"/>
    <property type="evidence" value="ECO:0007669"/>
    <property type="project" value="UniProtKB-ARBA"/>
</dbReference>
<dbReference type="AlphaFoldDB" id="A0A1D6LEP8"/>
<dbReference type="Gene3D" id="1.10.510.10">
    <property type="entry name" value="Transferase(Phosphotransferase) domain 1"/>
    <property type="match status" value="1"/>
</dbReference>
<feature type="compositionally biased region" description="Low complexity" evidence="10">
    <location>
        <begin position="23"/>
        <end position="41"/>
    </location>
</feature>
<dbReference type="SMART" id="SM00220">
    <property type="entry name" value="S_TKc"/>
    <property type="match status" value="1"/>
</dbReference>
<accession>A0A1D6LEP8</accession>
<dbReference type="PROSITE" id="PS50011">
    <property type="entry name" value="PROTEIN_KINASE_DOM"/>
    <property type="match status" value="1"/>
</dbReference>
<dbReference type="Pfam" id="PF08263">
    <property type="entry name" value="LRRNT_2"/>
    <property type="match status" value="1"/>
</dbReference>
<dbReference type="InParanoid" id="A0A1D6LEP8"/>
<keyword evidence="3" id="KW-0433">Leucine-rich repeat</keyword>
<feature type="region of interest" description="Disordered" evidence="10">
    <location>
        <begin position="1"/>
        <end position="87"/>
    </location>
</feature>
<dbReference type="InterPro" id="IPR003591">
    <property type="entry name" value="Leu-rich_rpt_typical-subtyp"/>
</dbReference>
<dbReference type="InterPro" id="IPR008271">
    <property type="entry name" value="Ser/Thr_kinase_AS"/>
</dbReference>
<dbReference type="FunFam" id="1.10.510.10:FF:001387">
    <property type="entry name" value="LRR receptor-like serine/threonine-protein kinase FLS2"/>
    <property type="match status" value="1"/>
</dbReference>
<dbReference type="EMBL" id="CM000782">
    <property type="protein sequence ID" value="AQK78422.1"/>
    <property type="molecule type" value="Genomic_DNA"/>
</dbReference>
<dbReference type="PANTHER" id="PTHR27008">
    <property type="entry name" value="OS04G0122200 PROTEIN"/>
    <property type="match status" value="1"/>
</dbReference>
<dbReference type="InterPro" id="IPR051809">
    <property type="entry name" value="Plant_receptor-like_S/T_kinase"/>
</dbReference>
<evidence type="ECO:0000256" key="7">
    <source>
        <dbReference type="ARBA" id="ARBA00022989"/>
    </source>
</evidence>
<comment type="subcellular location">
    <subcellularLocation>
        <location evidence="1">Membrane</location>
        <topology evidence="1">Single-pass membrane protein</topology>
    </subcellularLocation>
</comment>
<reference evidence="12" key="1">
    <citation type="submission" date="2015-12" db="EMBL/GenBank/DDBJ databases">
        <title>Update maize B73 reference genome by single molecule sequencing technologies.</title>
        <authorList>
            <consortium name="Maize Genome Sequencing Project"/>
            <person name="Ware D."/>
        </authorList>
    </citation>
    <scope>NUCLEOTIDE SEQUENCE</scope>
    <source>
        <tissue evidence="12">Seedling</tissue>
    </source>
</reference>
<dbReference type="PANTHER" id="PTHR27008:SF397">
    <property type="entry name" value="OS01G0523100 PROTEIN"/>
    <property type="match status" value="1"/>
</dbReference>
<keyword evidence="7 11" id="KW-1133">Transmembrane helix</keyword>
<evidence type="ECO:0000313" key="12">
    <source>
        <dbReference type="EMBL" id="AQK78422.1"/>
    </source>
</evidence>
<dbReference type="Pfam" id="PF00560">
    <property type="entry name" value="LRR_1"/>
    <property type="match status" value="4"/>
</dbReference>
<dbReference type="InterPro" id="IPR013210">
    <property type="entry name" value="LRR_N_plant-typ"/>
</dbReference>
<keyword evidence="12" id="KW-0808">Transferase</keyword>
<dbReference type="GO" id="GO:0004672">
    <property type="term" value="F:protein kinase activity"/>
    <property type="evidence" value="ECO:0007669"/>
    <property type="project" value="InterPro"/>
</dbReference>
<dbReference type="FunFam" id="3.80.10.10:FF:000233">
    <property type="entry name" value="Leucine-rich repeat receptor-like protein kinase TDR"/>
    <property type="match status" value="1"/>
</dbReference>
<evidence type="ECO:0000256" key="3">
    <source>
        <dbReference type="ARBA" id="ARBA00022614"/>
    </source>
</evidence>
<evidence type="ECO:0000256" key="10">
    <source>
        <dbReference type="SAM" id="MobiDB-lite"/>
    </source>
</evidence>
<dbReference type="SUPFAM" id="SSF52047">
    <property type="entry name" value="RNI-like"/>
    <property type="match status" value="1"/>
</dbReference>
<feature type="transmembrane region" description="Helical" evidence="11">
    <location>
        <begin position="796"/>
        <end position="817"/>
    </location>
</feature>
<dbReference type="Gene3D" id="3.80.10.10">
    <property type="entry name" value="Ribonuclease Inhibitor"/>
    <property type="match status" value="3"/>
</dbReference>